<dbReference type="InterPro" id="IPR006158">
    <property type="entry name" value="Cobalamin-bd"/>
</dbReference>
<organism evidence="4 5">
    <name type="scientific">Nocardioides psychrotolerans</name>
    <dbReference type="NCBI Taxonomy" id="1005945"/>
    <lineage>
        <taxon>Bacteria</taxon>
        <taxon>Bacillati</taxon>
        <taxon>Actinomycetota</taxon>
        <taxon>Actinomycetes</taxon>
        <taxon>Propionibacteriales</taxon>
        <taxon>Nocardioidaceae</taxon>
        <taxon>Nocardioides</taxon>
    </lineage>
</organism>
<evidence type="ECO:0000259" key="3">
    <source>
        <dbReference type="PROSITE" id="PS51332"/>
    </source>
</evidence>
<dbReference type="SUPFAM" id="SSF52242">
    <property type="entry name" value="Cobalamin (vitamin B12)-binding domain"/>
    <property type="match status" value="1"/>
</dbReference>
<dbReference type="PROSITE" id="PS51332">
    <property type="entry name" value="B12_BINDING"/>
    <property type="match status" value="1"/>
</dbReference>
<dbReference type="Proteomes" id="UP000198649">
    <property type="component" value="Unassembled WGS sequence"/>
</dbReference>
<keyword evidence="1" id="KW-0479">Metal-binding</keyword>
<dbReference type="Pfam" id="PF02607">
    <property type="entry name" value="B12-binding_2"/>
    <property type="match status" value="1"/>
</dbReference>
<dbReference type="PANTHER" id="PTHR45833:SF1">
    <property type="entry name" value="METHIONINE SYNTHASE"/>
    <property type="match status" value="1"/>
</dbReference>
<accession>A0A1I3I969</accession>
<dbReference type="InterPro" id="IPR036724">
    <property type="entry name" value="Cobalamin-bd_sf"/>
</dbReference>
<dbReference type="GO" id="GO:0031419">
    <property type="term" value="F:cobalamin binding"/>
    <property type="evidence" value="ECO:0007669"/>
    <property type="project" value="InterPro"/>
</dbReference>
<dbReference type="GO" id="GO:0050667">
    <property type="term" value="P:homocysteine metabolic process"/>
    <property type="evidence" value="ECO:0007669"/>
    <property type="project" value="TreeGrafter"/>
</dbReference>
<evidence type="ECO:0000313" key="4">
    <source>
        <dbReference type="EMBL" id="SFI44466.1"/>
    </source>
</evidence>
<sequence length="352" mass="37226">MFPSSGDYCQVMTPRHIPGLVDLGLDARLARMVLEALGLEPSAELTDLVAGGLSALEVALTSGHDELFEDFLGFQTARLSALKVSHVDTRDVAHAIGRQVAAQGASPGAVEDLVDRCLARRAGDEDTHGVGPTPLCPLARAYLGRVLAVDREQARELVASALSDGTDLGDILVDVLEAAQREVGRLWELGEISVAQEHYCTAVTQMVMADLYPYLFTGRDRRRHLVAVHAPGSLHEVGLRMVVDLLEHEGWGTTYLGAASSVEDLLANVAEQHADIVAISASMPGQVSAVRSMIGHLRADPRSAHARIIVGGRPFLVAPALGKAVGADGTASDARSTVALCERLVGAHDAAH</sequence>
<dbReference type="GO" id="GO:0046872">
    <property type="term" value="F:metal ion binding"/>
    <property type="evidence" value="ECO:0007669"/>
    <property type="project" value="UniProtKB-KW"/>
</dbReference>
<dbReference type="Gene3D" id="3.40.50.280">
    <property type="entry name" value="Cobalamin-binding domain"/>
    <property type="match status" value="1"/>
</dbReference>
<dbReference type="GO" id="GO:0046653">
    <property type="term" value="P:tetrahydrofolate metabolic process"/>
    <property type="evidence" value="ECO:0007669"/>
    <property type="project" value="TreeGrafter"/>
</dbReference>
<dbReference type="InterPro" id="IPR036594">
    <property type="entry name" value="Meth_synthase_dom"/>
</dbReference>
<name>A0A1I3I969_9ACTN</name>
<evidence type="ECO:0000313" key="5">
    <source>
        <dbReference type="Proteomes" id="UP000198649"/>
    </source>
</evidence>
<gene>
    <name evidence="4" type="ORF">SAMN05216561_108169</name>
</gene>
<dbReference type="EMBL" id="FOQG01000008">
    <property type="protein sequence ID" value="SFI44466.1"/>
    <property type="molecule type" value="Genomic_DNA"/>
</dbReference>
<proteinExistence type="predicted"/>
<feature type="domain" description="B12-binding" evidence="3">
    <location>
        <begin position="222"/>
        <end position="351"/>
    </location>
</feature>
<dbReference type="PANTHER" id="PTHR45833">
    <property type="entry name" value="METHIONINE SYNTHASE"/>
    <property type="match status" value="1"/>
</dbReference>
<evidence type="ECO:0000256" key="1">
    <source>
        <dbReference type="ARBA" id="ARBA00022723"/>
    </source>
</evidence>
<reference evidence="4 5" key="1">
    <citation type="submission" date="2016-10" db="EMBL/GenBank/DDBJ databases">
        <authorList>
            <person name="de Groot N.N."/>
        </authorList>
    </citation>
    <scope>NUCLEOTIDE SEQUENCE [LARGE SCALE GENOMIC DNA]</scope>
    <source>
        <strain evidence="4 5">CGMCC 1.11156</strain>
    </source>
</reference>
<keyword evidence="5" id="KW-1185">Reference proteome</keyword>
<dbReference type="GO" id="GO:0005829">
    <property type="term" value="C:cytosol"/>
    <property type="evidence" value="ECO:0007669"/>
    <property type="project" value="TreeGrafter"/>
</dbReference>
<protein>
    <submittedName>
        <fullName evidence="4">Methanogenic corrinoid protein MtbC1</fullName>
    </submittedName>
</protein>
<dbReference type="Pfam" id="PF02310">
    <property type="entry name" value="B12-binding"/>
    <property type="match status" value="1"/>
</dbReference>
<evidence type="ECO:0000256" key="2">
    <source>
        <dbReference type="ARBA" id="ARBA00023285"/>
    </source>
</evidence>
<dbReference type="STRING" id="1005945.SAMN05216561_108169"/>
<dbReference type="InterPro" id="IPR050554">
    <property type="entry name" value="Met_Synthase/Corrinoid"/>
</dbReference>
<dbReference type="GO" id="GO:0008705">
    <property type="term" value="F:methionine synthase activity"/>
    <property type="evidence" value="ECO:0007669"/>
    <property type="project" value="TreeGrafter"/>
</dbReference>
<dbReference type="Gene3D" id="1.10.1240.10">
    <property type="entry name" value="Methionine synthase domain"/>
    <property type="match status" value="1"/>
</dbReference>
<dbReference type="InterPro" id="IPR003759">
    <property type="entry name" value="Cbl-bd_cap"/>
</dbReference>
<dbReference type="AlphaFoldDB" id="A0A1I3I969"/>
<keyword evidence="2" id="KW-0170">Cobalt</keyword>